<sequence>MEEKKEKISIPWEDCILSFIETISQISLKPTSYLSNLYTTYFPSDDKDIFTKLQDQCDDFFKPGIIEKELKNSVI</sequence>
<organism evidence="1 2">
    <name type="scientific">Acaulospora morrowiae</name>
    <dbReference type="NCBI Taxonomy" id="94023"/>
    <lineage>
        <taxon>Eukaryota</taxon>
        <taxon>Fungi</taxon>
        <taxon>Fungi incertae sedis</taxon>
        <taxon>Mucoromycota</taxon>
        <taxon>Glomeromycotina</taxon>
        <taxon>Glomeromycetes</taxon>
        <taxon>Diversisporales</taxon>
        <taxon>Acaulosporaceae</taxon>
        <taxon>Acaulospora</taxon>
    </lineage>
</organism>
<keyword evidence="2" id="KW-1185">Reference proteome</keyword>
<dbReference type="Proteomes" id="UP000789342">
    <property type="component" value="Unassembled WGS sequence"/>
</dbReference>
<dbReference type="EMBL" id="CAJVPV010001750">
    <property type="protein sequence ID" value="CAG8507191.1"/>
    <property type="molecule type" value="Genomic_DNA"/>
</dbReference>
<evidence type="ECO:0000313" key="1">
    <source>
        <dbReference type="EMBL" id="CAG8507191.1"/>
    </source>
</evidence>
<feature type="non-terminal residue" evidence="1">
    <location>
        <position position="75"/>
    </location>
</feature>
<evidence type="ECO:0000313" key="2">
    <source>
        <dbReference type="Proteomes" id="UP000789342"/>
    </source>
</evidence>
<reference evidence="1" key="1">
    <citation type="submission" date="2021-06" db="EMBL/GenBank/DDBJ databases">
        <authorList>
            <person name="Kallberg Y."/>
            <person name="Tangrot J."/>
            <person name="Rosling A."/>
        </authorList>
    </citation>
    <scope>NUCLEOTIDE SEQUENCE</scope>
    <source>
        <strain evidence="1">CL551</strain>
    </source>
</reference>
<comment type="caution">
    <text evidence="1">The sequence shown here is derived from an EMBL/GenBank/DDBJ whole genome shotgun (WGS) entry which is preliminary data.</text>
</comment>
<dbReference type="AlphaFoldDB" id="A0A9N8ZU13"/>
<accession>A0A9N8ZU13</accession>
<protein>
    <submittedName>
        <fullName evidence="1">18861_t:CDS:1</fullName>
    </submittedName>
</protein>
<feature type="non-terminal residue" evidence="1">
    <location>
        <position position="1"/>
    </location>
</feature>
<name>A0A9N8ZU13_9GLOM</name>
<gene>
    <name evidence="1" type="ORF">AMORRO_LOCUS3547</name>
</gene>
<proteinExistence type="predicted"/>